<feature type="region of interest" description="Disordered" evidence="1">
    <location>
        <begin position="142"/>
        <end position="170"/>
    </location>
</feature>
<feature type="compositionally biased region" description="Pro residues" evidence="1">
    <location>
        <begin position="81"/>
        <end position="91"/>
    </location>
</feature>
<feature type="compositionally biased region" description="Polar residues" evidence="1">
    <location>
        <begin position="66"/>
        <end position="76"/>
    </location>
</feature>
<keyword evidence="4" id="KW-1185">Reference proteome</keyword>
<sequence>MRKHQSLQLEITNLTFDLKSLASLLHHRIASQRAPCQPHTSAETTAPSSSHSSHIAPPSRTPYISFKSSSYNMSDQDQSPGGPPADAPQPPSEHLNIKVTDGNNEVFFKIKRSTKLEKLMNAFCERQGKQISTVRFLFDGQRVQPTDSPDTLDMADGDSLEVHQEQIGGR</sequence>
<organism evidence="3 4">
    <name type="scientific">Endocarpon pusillum</name>
    <dbReference type="NCBI Taxonomy" id="364733"/>
    <lineage>
        <taxon>Eukaryota</taxon>
        <taxon>Fungi</taxon>
        <taxon>Dikarya</taxon>
        <taxon>Ascomycota</taxon>
        <taxon>Pezizomycotina</taxon>
        <taxon>Eurotiomycetes</taxon>
        <taxon>Chaetothyriomycetidae</taxon>
        <taxon>Verrucariales</taxon>
        <taxon>Verrucariaceae</taxon>
        <taxon>Endocarpon</taxon>
    </lineage>
</organism>
<dbReference type="PROSITE" id="PS50053">
    <property type="entry name" value="UBIQUITIN_2"/>
    <property type="match status" value="1"/>
</dbReference>
<feature type="domain" description="Ubiquitin-like" evidence="2">
    <location>
        <begin position="93"/>
        <end position="169"/>
    </location>
</feature>
<dbReference type="InterPro" id="IPR022617">
    <property type="entry name" value="Rad60/SUMO-like_dom"/>
</dbReference>
<dbReference type="OrthoDB" id="442921at2759"/>
<dbReference type="SUPFAM" id="SSF54236">
    <property type="entry name" value="Ubiquitin-like"/>
    <property type="match status" value="1"/>
</dbReference>
<evidence type="ECO:0000313" key="4">
    <source>
        <dbReference type="Proteomes" id="UP000606974"/>
    </source>
</evidence>
<comment type="caution">
    <text evidence="3">The sequence shown here is derived from an EMBL/GenBank/DDBJ whole genome shotgun (WGS) entry which is preliminary data.</text>
</comment>
<dbReference type="InterPro" id="IPR000626">
    <property type="entry name" value="Ubiquitin-like_dom"/>
</dbReference>
<dbReference type="SMART" id="SM00213">
    <property type="entry name" value="UBQ"/>
    <property type="match status" value="1"/>
</dbReference>
<proteinExistence type="predicted"/>
<feature type="region of interest" description="Disordered" evidence="1">
    <location>
        <begin position="32"/>
        <end position="97"/>
    </location>
</feature>
<gene>
    <name evidence="3" type="ORF">GJ744_009794</name>
</gene>
<evidence type="ECO:0000313" key="3">
    <source>
        <dbReference type="EMBL" id="KAF7513373.1"/>
    </source>
</evidence>
<dbReference type="Proteomes" id="UP000606974">
    <property type="component" value="Unassembled WGS sequence"/>
</dbReference>
<dbReference type="Gene3D" id="3.10.20.90">
    <property type="entry name" value="Phosphatidylinositol 3-kinase Catalytic Subunit, Chain A, domain 1"/>
    <property type="match status" value="1"/>
</dbReference>
<reference evidence="3" key="1">
    <citation type="submission" date="2020-02" db="EMBL/GenBank/DDBJ databases">
        <authorList>
            <person name="Palmer J.M."/>
        </authorList>
    </citation>
    <scope>NUCLEOTIDE SEQUENCE</scope>
    <source>
        <strain evidence="3">EPUS1.4</strain>
        <tissue evidence="3">Thallus</tissue>
    </source>
</reference>
<dbReference type="InterPro" id="IPR029071">
    <property type="entry name" value="Ubiquitin-like_domsf"/>
</dbReference>
<dbReference type="AlphaFoldDB" id="A0A8H7E9M8"/>
<dbReference type="EMBL" id="JAACFV010000006">
    <property type="protein sequence ID" value="KAF7513373.1"/>
    <property type="molecule type" value="Genomic_DNA"/>
</dbReference>
<name>A0A8H7E9M8_9EURO</name>
<protein>
    <recommendedName>
        <fullName evidence="2">Ubiquitin-like domain-containing protein</fullName>
    </recommendedName>
</protein>
<dbReference type="Pfam" id="PF11976">
    <property type="entry name" value="Rad60-SLD"/>
    <property type="match status" value="1"/>
</dbReference>
<feature type="compositionally biased region" description="Low complexity" evidence="1">
    <location>
        <begin position="39"/>
        <end position="58"/>
    </location>
</feature>
<evidence type="ECO:0000259" key="2">
    <source>
        <dbReference type="PROSITE" id="PS50053"/>
    </source>
</evidence>
<dbReference type="PANTHER" id="PTHR10562">
    <property type="entry name" value="SMALL UBIQUITIN-RELATED MODIFIER"/>
    <property type="match status" value="1"/>
</dbReference>
<accession>A0A8H7E9M8</accession>
<evidence type="ECO:0000256" key="1">
    <source>
        <dbReference type="SAM" id="MobiDB-lite"/>
    </source>
</evidence>
<dbReference type="FunFam" id="3.10.20.90:FF:000155">
    <property type="entry name" value="Ubiquitin-like protein SMT3"/>
    <property type="match status" value="1"/>
</dbReference>
<dbReference type="CDD" id="cd16116">
    <property type="entry name" value="Ubl_Smt3_like"/>
    <property type="match status" value="1"/>
</dbReference>